<evidence type="ECO:0000313" key="8">
    <source>
        <dbReference type="Proteomes" id="UP000282674"/>
    </source>
</evidence>
<name>A0A3M2LCZ4_9ACTN</name>
<reference evidence="7 8" key="1">
    <citation type="submission" date="2018-10" db="EMBL/GenBank/DDBJ databases">
        <title>Isolation from soil.</title>
        <authorList>
            <person name="Hu J."/>
        </authorList>
    </citation>
    <scope>NUCLEOTIDE SEQUENCE [LARGE SCALE GENOMIC DNA]</scope>
    <source>
        <strain evidence="7 8">NEAU-Ht49</strain>
    </source>
</reference>
<comment type="caution">
    <text evidence="7">The sequence shown here is derived from an EMBL/GenBank/DDBJ whole genome shotgun (WGS) entry which is preliminary data.</text>
</comment>
<dbReference type="GO" id="GO:0006865">
    <property type="term" value="P:amino acid transport"/>
    <property type="evidence" value="ECO:0007669"/>
    <property type="project" value="TreeGrafter"/>
</dbReference>
<dbReference type="EMBL" id="RFFG01000165">
    <property type="protein sequence ID" value="RMI34620.1"/>
    <property type="molecule type" value="Genomic_DNA"/>
</dbReference>
<dbReference type="Proteomes" id="UP000282674">
    <property type="component" value="Unassembled WGS sequence"/>
</dbReference>
<dbReference type="InterPro" id="IPR001638">
    <property type="entry name" value="Solute-binding_3/MltF_N"/>
</dbReference>
<dbReference type="AlphaFoldDB" id="A0A3M2LCZ4"/>
<proteinExistence type="inferred from homology"/>
<evidence type="ECO:0000256" key="5">
    <source>
        <dbReference type="SAM" id="SignalP"/>
    </source>
</evidence>
<dbReference type="GO" id="GO:0005576">
    <property type="term" value="C:extracellular region"/>
    <property type="evidence" value="ECO:0007669"/>
    <property type="project" value="TreeGrafter"/>
</dbReference>
<protein>
    <submittedName>
        <fullName evidence="7">ABC transporter substrate-binding protein</fullName>
    </submittedName>
</protein>
<dbReference type="OrthoDB" id="9807888at2"/>
<evidence type="ECO:0000256" key="1">
    <source>
        <dbReference type="ARBA" id="ARBA00010333"/>
    </source>
</evidence>
<evidence type="ECO:0000256" key="3">
    <source>
        <dbReference type="ARBA" id="ARBA00022729"/>
    </source>
</evidence>
<keyword evidence="8" id="KW-1185">Reference proteome</keyword>
<evidence type="ECO:0000313" key="7">
    <source>
        <dbReference type="EMBL" id="RMI34620.1"/>
    </source>
</evidence>
<comment type="similarity">
    <text evidence="1 4">Belongs to the bacterial solute-binding protein 3 family.</text>
</comment>
<keyword evidence="2" id="KW-0813">Transport</keyword>
<dbReference type="PANTHER" id="PTHR30085:SF6">
    <property type="entry name" value="ABC TRANSPORTER GLUTAMINE-BINDING PROTEIN GLNH"/>
    <property type="match status" value="1"/>
</dbReference>
<dbReference type="InterPro" id="IPR051455">
    <property type="entry name" value="Bact_solute-bind_prot3"/>
</dbReference>
<feature type="domain" description="Solute-binding protein family 3/N-terminal" evidence="6">
    <location>
        <begin position="42"/>
        <end position="259"/>
    </location>
</feature>
<organism evidence="7 8">
    <name type="scientific">Actinomadura harenae</name>
    <dbReference type="NCBI Taxonomy" id="2483351"/>
    <lineage>
        <taxon>Bacteria</taxon>
        <taxon>Bacillati</taxon>
        <taxon>Actinomycetota</taxon>
        <taxon>Actinomycetes</taxon>
        <taxon>Streptosporangiales</taxon>
        <taxon>Thermomonosporaceae</taxon>
        <taxon>Actinomadura</taxon>
    </lineage>
</organism>
<keyword evidence="3 5" id="KW-0732">Signal</keyword>
<dbReference type="PROSITE" id="PS01039">
    <property type="entry name" value="SBP_BACTERIAL_3"/>
    <property type="match status" value="1"/>
</dbReference>
<dbReference type="SMART" id="SM00062">
    <property type="entry name" value="PBPb"/>
    <property type="match status" value="1"/>
</dbReference>
<sequence>MRTRGTRGLTFRALAVGLAASAALTACGVAGASGSSVATKDKLIIGVYADQPGLGRLSGSTYQGFDIEIAKQIAKFMHVKTVEFKTITADNREGKLQKGEVDLVVGSYSITPDRKTKVSFAGPYYVAHQSILVRASDAAQVTDVHHLAGRRVCRVKKSVSFPRVQKERGVPVVPVDATGYNDCLTKLVAKQLDAVSTDDLILAGLYAENAREGGPALKLVKTSFSDEPYGVGIKQGDVDGCEAVNKAITQMYQQNIPGRLLQVQFGSSDLDFTWTVPQFEGCE</sequence>
<dbReference type="PANTHER" id="PTHR30085">
    <property type="entry name" value="AMINO ACID ABC TRANSPORTER PERMEASE"/>
    <property type="match status" value="1"/>
</dbReference>
<dbReference type="Gene3D" id="3.40.190.10">
    <property type="entry name" value="Periplasmic binding protein-like II"/>
    <property type="match status" value="2"/>
</dbReference>
<dbReference type="SUPFAM" id="SSF53850">
    <property type="entry name" value="Periplasmic binding protein-like II"/>
    <property type="match status" value="1"/>
</dbReference>
<dbReference type="GO" id="GO:0030288">
    <property type="term" value="C:outer membrane-bounded periplasmic space"/>
    <property type="evidence" value="ECO:0007669"/>
    <property type="project" value="TreeGrafter"/>
</dbReference>
<evidence type="ECO:0000259" key="6">
    <source>
        <dbReference type="SMART" id="SM00062"/>
    </source>
</evidence>
<accession>A0A3M2LCZ4</accession>
<dbReference type="Pfam" id="PF00497">
    <property type="entry name" value="SBP_bac_3"/>
    <property type="match status" value="1"/>
</dbReference>
<dbReference type="RefSeq" id="WP_122199779.1">
    <property type="nucleotide sequence ID" value="NZ_JBHSKC010000003.1"/>
</dbReference>
<gene>
    <name evidence="7" type="ORF">EBO15_40665</name>
</gene>
<evidence type="ECO:0000256" key="2">
    <source>
        <dbReference type="ARBA" id="ARBA00022448"/>
    </source>
</evidence>
<evidence type="ECO:0000256" key="4">
    <source>
        <dbReference type="RuleBase" id="RU003744"/>
    </source>
</evidence>
<feature type="signal peptide" evidence="5">
    <location>
        <begin position="1"/>
        <end position="32"/>
    </location>
</feature>
<feature type="chain" id="PRO_5018029666" evidence="5">
    <location>
        <begin position="33"/>
        <end position="283"/>
    </location>
</feature>
<dbReference type="InterPro" id="IPR018313">
    <property type="entry name" value="SBP_3_CS"/>
</dbReference>
<dbReference type="PROSITE" id="PS51257">
    <property type="entry name" value="PROKAR_LIPOPROTEIN"/>
    <property type="match status" value="1"/>
</dbReference>